<dbReference type="GO" id="GO:0016301">
    <property type="term" value="F:kinase activity"/>
    <property type="evidence" value="ECO:0007669"/>
    <property type="project" value="InterPro"/>
</dbReference>
<feature type="domain" description="Fido" evidence="1">
    <location>
        <begin position="6"/>
        <end position="126"/>
    </location>
</feature>
<comment type="caution">
    <text evidence="2">The sequence shown here is derived from an EMBL/GenBank/DDBJ whole genome shotgun (WGS) entry which is preliminary data.</text>
</comment>
<dbReference type="InterPro" id="IPR006440">
    <property type="entry name" value="Doc"/>
</dbReference>
<dbReference type="InterPro" id="IPR053737">
    <property type="entry name" value="Type_II_TA_Toxin"/>
</dbReference>
<protein>
    <submittedName>
        <fullName evidence="2">Fic superfamily toxin</fullName>
    </submittedName>
</protein>
<evidence type="ECO:0000313" key="2">
    <source>
        <dbReference type="EMBL" id="RYJ44493.1"/>
    </source>
</evidence>
<dbReference type="EMBL" id="JUIW01000003">
    <property type="protein sequence ID" value="RYJ44493.1"/>
    <property type="molecule type" value="Genomic_DNA"/>
</dbReference>
<dbReference type="RefSeq" id="WP_129750250.1">
    <property type="nucleotide sequence ID" value="NZ_JUIW01000003.1"/>
</dbReference>
<dbReference type="InterPro" id="IPR003812">
    <property type="entry name" value="Fido"/>
</dbReference>
<dbReference type="Proteomes" id="UP000289775">
    <property type="component" value="Unassembled WGS sequence"/>
</dbReference>
<evidence type="ECO:0000259" key="1">
    <source>
        <dbReference type="PROSITE" id="PS51459"/>
    </source>
</evidence>
<proteinExistence type="predicted"/>
<keyword evidence="3" id="KW-1185">Reference proteome</keyword>
<gene>
    <name evidence="2" type="ORF">NU09_1103</name>
</gene>
<sequence length="162" mass="18735">MILNYFDANYVISIHEKILDLSGGTKGVKNFGNIDSPLNHIQNDDYYPTFEDKLTHLVFCLNKFHAFNDGNKRTSIAIGAFFLEVNGLEMFVDKFIIEMENIAVTVADNIIDKELLYEIIFSVINDTDYNEELKLKIVNALEKVNIDYENLNIGPEFYKEFF</sequence>
<evidence type="ECO:0000313" key="3">
    <source>
        <dbReference type="Proteomes" id="UP000289775"/>
    </source>
</evidence>
<accession>A0A444WF68</accession>
<dbReference type="Gene3D" id="1.20.120.1870">
    <property type="entry name" value="Fic/DOC protein, Fido domain"/>
    <property type="match status" value="1"/>
</dbReference>
<dbReference type="PROSITE" id="PS51459">
    <property type="entry name" value="FIDO"/>
    <property type="match status" value="1"/>
</dbReference>
<dbReference type="NCBIfam" id="TIGR01550">
    <property type="entry name" value="DOC_P1"/>
    <property type="match status" value="1"/>
</dbReference>
<dbReference type="PANTHER" id="PTHR39426">
    <property type="entry name" value="HOMOLOGY TO DEATH-ON-CURING PROTEIN OF PHAGE P1"/>
    <property type="match status" value="1"/>
</dbReference>
<dbReference type="Pfam" id="PF02661">
    <property type="entry name" value="Fic"/>
    <property type="match status" value="1"/>
</dbReference>
<reference evidence="2 3" key="1">
    <citation type="submission" date="2014-12" db="EMBL/GenBank/DDBJ databases">
        <title>Genome sequence of Flavobacterium beibuense RSKm HC5.</title>
        <authorList>
            <person name="Kim J.F."/>
            <person name="Song J.Y."/>
            <person name="Kwak M.-J."/>
            <person name="Lee S.-W."/>
        </authorList>
    </citation>
    <scope>NUCLEOTIDE SEQUENCE [LARGE SCALE GENOMIC DNA]</scope>
    <source>
        <strain evidence="2 3">RSKm HC5</strain>
    </source>
</reference>
<name>A0A444WF68_9FLAO</name>
<organism evidence="2 3">
    <name type="scientific">Flavobacterium beibuense</name>
    <dbReference type="NCBI Taxonomy" id="657326"/>
    <lineage>
        <taxon>Bacteria</taxon>
        <taxon>Pseudomonadati</taxon>
        <taxon>Bacteroidota</taxon>
        <taxon>Flavobacteriia</taxon>
        <taxon>Flavobacteriales</taxon>
        <taxon>Flavobacteriaceae</taxon>
        <taxon>Flavobacterium</taxon>
    </lineage>
</organism>
<dbReference type="PANTHER" id="PTHR39426:SF1">
    <property type="entry name" value="HOMOLOGY TO DEATH-ON-CURING PROTEIN OF PHAGE P1"/>
    <property type="match status" value="1"/>
</dbReference>
<dbReference type="AlphaFoldDB" id="A0A444WF68"/>
<dbReference type="InterPro" id="IPR036597">
    <property type="entry name" value="Fido-like_dom_sf"/>
</dbReference>
<dbReference type="OrthoDB" id="9802752at2"/>
<dbReference type="SUPFAM" id="SSF140931">
    <property type="entry name" value="Fic-like"/>
    <property type="match status" value="1"/>
</dbReference>